<protein>
    <submittedName>
        <fullName evidence="1">Phage tail tape measure protein</fullName>
    </submittedName>
</protein>
<reference evidence="1 2" key="1">
    <citation type="submission" date="2020-12" db="EMBL/GenBank/DDBJ databases">
        <title>Genomic Analysis and Response surface optimization of nitrogen-fixing conditions for A. chroococcum strain HR1, Isolation from rhizosphere soil.</title>
        <authorList>
            <person name="Li J."/>
            <person name="Yang H."/>
            <person name="Liu H."/>
            <person name="Wang C."/>
            <person name="Tian Y."/>
            <person name="Lu X.Y."/>
        </authorList>
    </citation>
    <scope>NUCLEOTIDE SEQUENCE [LARGE SCALE GENOMIC DNA]</scope>
    <source>
        <strain evidence="1 2">HR1</strain>
    </source>
</reference>
<name>A0AAQ0C0T8_9GAMM</name>
<accession>A0AAQ0C0T8</accession>
<organism evidence="1 2">
    <name type="scientific">Azotobacter chroococcum</name>
    <dbReference type="NCBI Taxonomy" id="353"/>
    <lineage>
        <taxon>Bacteria</taxon>
        <taxon>Pseudomonadati</taxon>
        <taxon>Pseudomonadota</taxon>
        <taxon>Gammaproteobacteria</taxon>
        <taxon>Pseudomonadales</taxon>
        <taxon>Pseudomonadaceae</taxon>
        <taxon>Azotobacter</taxon>
    </lineage>
</organism>
<dbReference type="AlphaFoldDB" id="A0AAQ0C0T8"/>
<dbReference type="EMBL" id="CP066310">
    <property type="protein sequence ID" value="QQE90494.1"/>
    <property type="molecule type" value="Genomic_DNA"/>
</dbReference>
<sequence length="765" mass="79766">MANLGTLTLDLIAKIGGFTGPLDKAGRQAKKTTGEMQTDFAAIGTAAAGAAAAAAAGLAALTAATVQSAGEISRFAQVSGAGVEEFQRYAAGARAVGVEQEKLGDIFKDVQDKVGDFVATGGGELKNFFDYIAPQVGVTAEQFRKLSGPQALELYVSSLEKAGVSQNEMIFYLESIADDASLLLPLLRNNSEGFKLFGDAASQAGAILSGDTIRAAQEFSATLDLAGLTLDGMSNQITSAMLPVLSDLASELFNASQDGMDLTGVADAITAALKGASAIAVGATGAFQLLGKSLGGVAAMVAAIPDGFDAIAEARKIVQEDLEATAKSTGESINRILNAGEEGGTNETVKRLVDIRSEQEKIAATSKALTAEQVEGAKKAKDAAASAAKAIQSQIAALELQAKTVGMTAEQQTLYKLELDGATKAQLSQAKAALDVVEAFEKQKEAQEAYKQLVADLRTDEEQLTDQMRERLKVLDAMQGLSTDERSRVAGRIAGQATAEAPEFGGLAPEVGGAFGELAKIDEAEEKLAEWYSTQLELLEQFRKERADLSATWDEEELAVKQQHEDALLQIEQARQSAQLSAAESIAGDLVDVARQFAGEQSAVYKIAFAAQKAAAIAQSLVAIQTGIAMAAANPFPANLAAMATVAAATASIVGNIAAVGMAHDGIDSVPQDGTWLLQKGERVTTAETSAKLDRTLEDVQRNRQSGGGDVNVTLIEDAKRAGQVTQNTDPDGRRTVQIVVASIMGDEAVQKAISRKFGLRNAGT</sequence>
<proteinExistence type="predicted"/>
<evidence type="ECO:0000313" key="2">
    <source>
        <dbReference type="Proteomes" id="UP000596192"/>
    </source>
</evidence>
<dbReference type="RefSeq" id="WP_198867814.1">
    <property type="nucleotide sequence ID" value="NZ_CP066310.1"/>
</dbReference>
<evidence type="ECO:0000313" key="1">
    <source>
        <dbReference type="EMBL" id="QQE90494.1"/>
    </source>
</evidence>
<gene>
    <name evidence="1" type="ORF">GKQ51_09570</name>
</gene>
<dbReference type="Proteomes" id="UP000596192">
    <property type="component" value="Chromosome"/>
</dbReference>